<evidence type="ECO:0000256" key="7">
    <source>
        <dbReference type="ARBA" id="ARBA00022505"/>
    </source>
</evidence>
<dbReference type="Pfam" id="PF00994">
    <property type="entry name" value="MoCF_biosynth"/>
    <property type="match status" value="1"/>
</dbReference>
<dbReference type="PANTHER" id="PTHR10192">
    <property type="entry name" value="MOLYBDOPTERIN BIOSYNTHESIS PROTEIN"/>
    <property type="match status" value="1"/>
</dbReference>
<evidence type="ECO:0000256" key="4">
    <source>
        <dbReference type="ARBA" id="ARBA00010763"/>
    </source>
</evidence>
<dbReference type="Pfam" id="PF03454">
    <property type="entry name" value="MoeA_C"/>
    <property type="match status" value="1"/>
</dbReference>
<dbReference type="Pfam" id="PF03453">
    <property type="entry name" value="MoeA_N"/>
    <property type="match status" value="1"/>
</dbReference>
<dbReference type="InterPro" id="IPR005111">
    <property type="entry name" value="MoeA_C_domain_IV"/>
</dbReference>
<keyword evidence="17" id="KW-1185">Reference proteome</keyword>
<dbReference type="NCBIfam" id="NF045515">
    <property type="entry name" value="Glp_gephyrin"/>
    <property type="match status" value="1"/>
</dbReference>
<evidence type="ECO:0000256" key="13">
    <source>
        <dbReference type="RuleBase" id="RU365090"/>
    </source>
</evidence>
<dbReference type="InterPro" id="IPR008284">
    <property type="entry name" value="MoCF_biosynth_CS"/>
</dbReference>
<dbReference type="NCBIfam" id="TIGR00177">
    <property type="entry name" value="molyb_syn"/>
    <property type="match status" value="1"/>
</dbReference>
<keyword evidence="9 13" id="KW-0479">Metal-binding</keyword>
<evidence type="ECO:0000256" key="2">
    <source>
        <dbReference type="ARBA" id="ARBA00002901"/>
    </source>
</evidence>
<dbReference type="Gene3D" id="2.40.340.10">
    <property type="entry name" value="MoeA, C-terminal, domain IV"/>
    <property type="match status" value="1"/>
</dbReference>
<dbReference type="Gene3D" id="3.40.980.10">
    <property type="entry name" value="MoaB/Mog-like domain"/>
    <property type="match status" value="1"/>
</dbReference>
<name>A0AAE3HHW9_9GAMM</name>
<comment type="catalytic activity">
    <reaction evidence="12">
        <text>adenylyl-molybdopterin + molybdate = Mo-molybdopterin + AMP + H(+)</text>
        <dbReference type="Rhea" id="RHEA:35047"/>
        <dbReference type="ChEBI" id="CHEBI:15378"/>
        <dbReference type="ChEBI" id="CHEBI:36264"/>
        <dbReference type="ChEBI" id="CHEBI:62727"/>
        <dbReference type="ChEBI" id="CHEBI:71302"/>
        <dbReference type="ChEBI" id="CHEBI:456215"/>
        <dbReference type="EC" id="2.10.1.1"/>
    </reaction>
</comment>
<comment type="cofactor">
    <cofactor evidence="1 13">
        <name>Mg(2+)</name>
        <dbReference type="ChEBI" id="CHEBI:18420"/>
    </cofactor>
</comment>
<dbReference type="FunFam" id="3.40.980.10:FF:000004">
    <property type="entry name" value="Molybdopterin molybdenumtransferase"/>
    <property type="match status" value="1"/>
</dbReference>
<evidence type="ECO:0000256" key="14">
    <source>
        <dbReference type="SAM" id="MobiDB-lite"/>
    </source>
</evidence>
<evidence type="ECO:0000256" key="5">
    <source>
        <dbReference type="ARBA" id="ARBA00013269"/>
    </source>
</evidence>
<evidence type="ECO:0000256" key="6">
    <source>
        <dbReference type="ARBA" id="ARBA00021108"/>
    </source>
</evidence>
<dbReference type="GO" id="GO:0046872">
    <property type="term" value="F:metal ion binding"/>
    <property type="evidence" value="ECO:0007669"/>
    <property type="project" value="UniProtKB-UniRule"/>
</dbReference>
<dbReference type="InterPro" id="IPR036135">
    <property type="entry name" value="MoeA_linker/N_sf"/>
</dbReference>
<dbReference type="InterPro" id="IPR001453">
    <property type="entry name" value="MoaB/Mog_dom"/>
</dbReference>
<dbReference type="AlphaFoldDB" id="A0AAE3HHW9"/>
<keyword evidence="7 13" id="KW-0500">Molybdenum</keyword>
<evidence type="ECO:0000256" key="12">
    <source>
        <dbReference type="ARBA" id="ARBA00047317"/>
    </source>
</evidence>
<dbReference type="PROSITE" id="PS01079">
    <property type="entry name" value="MOCF_BIOSYNTHESIS_2"/>
    <property type="match status" value="1"/>
</dbReference>
<evidence type="ECO:0000256" key="10">
    <source>
        <dbReference type="ARBA" id="ARBA00022842"/>
    </source>
</evidence>
<evidence type="ECO:0000256" key="11">
    <source>
        <dbReference type="ARBA" id="ARBA00023150"/>
    </source>
</evidence>
<evidence type="ECO:0000256" key="9">
    <source>
        <dbReference type="ARBA" id="ARBA00022723"/>
    </source>
</evidence>
<evidence type="ECO:0000256" key="3">
    <source>
        <dbReference type="ARBA" id="ARBA00005046"/>
    </source>
</evidence>
<dbReference type="GO" id="GO:0005829">
    <property type="term" value="C:cytosol"/>
    <property type="evidence" value="ECO:0007669"/>
    <property type="project" value="TreeGrafter"/>
</dbReference>
<dbReference type="EC" id="2.10.1.1" evidence="5 13"/>
<comment type="function">
    <text evidence="2 13">Catalyzes the insertion of molybdate into adenylated molybdopterin with the concomitant release of AMP.</text>
</comment>
<keyword evidence="8 13" id="KW-0808">Transferase</keyword>
<evidence type="ECO:0000259" key="15">
    <source>
        <dbReference type="SMART" id="SM00852"/>
    </source>
</evidence>
<dbReference type="SMART" id="SM00852">
    <property type="entry name" value="MoCF_biosynth"/>
    <property type="match status" value="1"/>
</dbReference>
<dbReference type="Gene3D" id="2.170.190.11">
    <property type="entry name" value="Molybdopterin biosynthesis moea protein, domain 3"/>
    <property type="match status" value="1"/>
</dbReference>
<evidence type="ECO:0000313" key="17">
    <source>
        <dbReference type="Proteomes" id="UP001204445"/>
    </source>
</evidence>
<dbReference type="Proteomes" id="UP001204445">
    <property type="component" value="Unassembled WGS sequence"/>
</dbReference>
<dbReference type="GO" id="GO:0061599">
    <property type="term" value="F:molybdopterin molybdotransferase activity"/>
    <property type="evidence" value="ECO:0007669"/>
    <property type="project" value="UniProtKB-UniRule"/>
</dbReference>
<dbReference type="InterPro" id="IPR036425">
    <property type="entry name" value="MoaB/Mog-like_dom_sf"/>
</dbReference>
<comment type="pathway">
    <text evidence="3 13">Cofactor biosynthesis; molybdopterin biosynthesis.</text>
</comment>
<dbReference type="PANTHER" id="PTHR10192:SF5">
    <property type="entry name" value="GEPHYRIN"/>
    <property type="match status" value="1"/>
</dbReference>
<accession>A0AAE3HHW9</accession>
<evidence type="ECO:0000256" key="1">
    <source>
        <dbReference type="ARBA" id="ARBA00001946"/>
    </source>
</evidence>
<dbReference type="RefSeq" id="WP_259054145.1">
    <property type="nucleotide sequence ID" value="NZ_JANUCT010000003.1"/>
</dbReference>
<dbReference type="GO" id="GO:0006777">
    <property type="term" value="P:Mo-molybdopterin cofactor biosynthetic process"/>
    <property type="evidence" value="ECO:0007669"/>
    <property type="project" value="UniProtKB-UniRule"/>
</dbReference>
<dbReference type="SUPFAM" id="SSF53218">
    <property type="entry name" value="Molybdenum cofactor biosynthesis proteins"/>
    <property type="match status" value="1"/>
</dbReference>
<dbReference type="SUPFAM" id="SSF63882">
    <property type="entry name" value="MoeA N-terminal region -like"/>
    <property type="match status" value="1"/>
</dbReference>
<dbReference type="InterPro" id="IPR005110">
    <property type="entry name" value="MoeA_linker/N"/>
</dbReference>
<proteinExistence type="inferred from homology"/>
<comment type="caution">
    <text evidence="16">The sequence shown here is derived from an EMBL/GenBank/DDBJ whole genome shotgun (WGS) entry which is preliminary data.</text>
</comment>
<dbReference type="EMBL" id="JANUCT010000003">
    <property type="protein sequence ID" value="MCS3902599.1"/>
    <property type="molecule type" value="Genomic_DNA"/>
</dbReference>
<feature type="domain" description="MoaB/Mog" evidence="15">
    <location>
        <begin position="199"/>
        <end position="336"/>
    </location>
</feature>
<evidence type="ECO:0000313" key="16">
    <source>
        <dbReference type="EMBL" id="MCS3902599.1"/>
    </source>
</evidence>
<dbReference type="FunFam" id="2.40.340.10:FF:000003">
    <property type="entry name" value="Molybdopterin molybdenumtransferase"/>
    <property type="match status" value="1"/>
</dbReference>
<gene>
    <name evidence="16" type="ORF">J2T55_000603</name>
</gene>
<keyword evidence="11 13" id="KW-0501">Molybdenum cofactor biosynthesis</keyword>
<evidence type="ECO:0000256" key="8">
    <source>
        <dbReference type="ARBA" id="ARBA00022679"/>
    </source>
</evidence>
<organism evidence="16 17">
    <name type="scientific">Methylohalomonas lacus</name>
    <dbReference type="NCBI Taxonomy" id="398773"/>
    <lineage>
        <taxon>Bacteria</taxon>
        <taxon>Pseudomonadati</taxon>
        <taxon>Pseudomonadota</taxon>
        <taxon>Gammaproteobacteria</taxon>
        <taxon>Methylohalomonadales</taxon>
        <taxon>Methylohalomonadaceae</taxon>
        <taxon>Methylohalomonas</taxon>
    </lineage>
</organism>
<protein>
    <recommendedName>
        <fullName evidence="6 13">Molybdopterin molybdenumtransferase</fullName>
        <ecNumber evidence="5 13">2.10.1.1</ecNumber>
    </recommendedName>
</protein>
<sequence>MSEAPKTRPDHDPSCQDDYDSESLPVEAARARILDNLQPLRGYEQVALRSALGRILAQDIHSPVAVPHGTNSAMDGYALAGSDLPADGNRELCIAGTAWAGRPYPQALQPGECVRIFTGAILPDGADTVVIQERAERRDDTLIIDNSTRSGDNVRAAGEDIAKGARVMAAGTRLQPAELGLLASLGLGEITVRRRLRVAFFSTGDELRSIGEPLEPGMIYDSNRYTLFGMLERLGCELIDMGVVRDTPEATDTAFREAADCADVLITSGGVSVGEADYVKTTLEALGEVGFWKVAMKPGRPLAFGRISDCVFFGLPGNPVSVMVTFYQFVQPALRKLMGEAVTDPITVRARCQSGLKKRPGRFEFQRGILSQGDDGELNVHKTGAQGSGILTSMSHANCFILLPVEASGIEPGDWVDVQPFHGLV</sequence>
<dbReference type="InterPro" id="IPR036688">
    <property type="entry name" value="MoeA_C_domain_IV_sf"/>
</dbReference>
<comment type="similarity">
    <text evidence="4 13">Belongs to the MoeA family.</text>
</comment>
<dbReference type="SUPFAM" id="SSF63867">
    <property type="entry name" value="MoeA C-terminal domain-like"/>
    <property type="match status" value="1"/>
</dbReference>
<keyword evidence="10 13" id="KW-0460">Magnesium</keyword>
<feature type="compositionally biased region" description="Basic and acidic residues" evidence="14">
    <location>
        <begin position="1"/>
        <end position="14"/>
    </location>
</feature>
<dbReference type="Gene3D" id="3.90.105.10">
    <property type="entry name" value="Molybdopterin biosynthesis moea protein, domain 2"/>
    <property type="match status" value="1"/>
</dbReference>
<feature type="region of interest" description="Disordered" evidence="14">
    <location>
        <begin position="1"/>
        <end position="21"/>
    </location>
</feature>
<reference evidence="16" key="1">
    <citation type="submission" date="2022-08" db="EMBL/GenBank/DDBJ databases">
        <title>Genomic Encyclopedia of Type Strains, Phase III (KMG-III): the genomes of soil and plant-associated and newly described type strains.</title>
        <authorList>
            <person name="Whitman W."/>
        </authorList>
    </citation>
    <scope>NUCLEOTIDE SEQUENCE</scope>
    <source>
        <strain evidence="16">HMT 1</strain>
    </source>
</reference>
<dbReference type="CDD" id="cd00887">
    <property type="entry name" value="MoeA"/>
    <property type="match status" value="1"/>
</dbReference>
<dbReference type="InterPro" id="IPR038987">
    <property type="entry name" value="MoeA-like"/>
</dbReference>